<dbReference type="Proteomes" id="UP001443914">
    <property type="component" value="Unassembled WGS sequence"/>
</dbReference>
<dbReference type="Pfam" id="PF00657">
    <property type="entry name" value="Lipase_GDSL"/>
    <property type="match status" value="1"/>
</dbReference>
<dbReference type="AlphaFoldDB" id="A0AAW1JNS4"/>
<dbReference type="EMBL" id="JBDFQZ010000007">
    <property type="protein sequence ID" value="KAK9705498.1"/>
    <property type="molecule type" value="Genomic_DNA"/>
</dbReference>
<dbReference type="PANTHER" id="PTHR22835">
    <property type="entry name" value="ZINC FINGER FYVE DOMAIN CONTAINING PROTEIN"/>
    <property type="match status" value="1"/>
</dbReference>
<accession>A0AAW1JNS4</accession>
<reference evidence="3" key="1">
    <citation type="submission" date="2024-03" db="EMBL/GenBank/DDBJ databases">
        <title>WGS assembly of Saponaria officinalis var. Norfolk2.</title>
        <authorList>
            <person name="Jenkins J."/>
            <person name="Shu S."/>
            <person name="Grimwood J."/>
            <person name="Barry K."/>
            <person name="Goodstein D."/>
            <person name="Schmutz J."/>
            <person name="Leebens-Mack J."/>
            <person name="Osbourn A."/>
        </authorList>
    </citation>
    <scope>NUCLEOTIDE SEQUENCE [LARGE SCALE GENOMIC DNA]</scope>
    <source>
        <strain evidence="3">JIC</strain>
    </source>
</reference>
<evidence type="ECO:0000256" key="2">
    <source>
        <dbReference type="ARBA" id="ARBA00023180"/>
    </source>
</evidence>
<comment type="similarity">
    <text evidence="1">Belongs to the 'GDSL' lipolytic enzyme family.</text>
</comment>
<proteinExistence type="inferred from homology"/>
<comment type="caution">
    <text evidence="3">The sequence shown here is derived from an EMBL/GenBank/DDBJ whole genome shotgun (WGS) entry which is preliminary data.</text>
</comment>
<keyword evidence="4" id="KW-1185">Reference proteome</keyword>
<evidence type="ECO:0000256" key="1">
    <source>
        <dbReference type="ARBA" id="ARBA00008668"/>
    </source>
</evidence>
<name>A0AAW1JNS4_SAPOF</name>
<evidence type="ECO:0000313" key="3">
    <source>
        <dbReference type="EMBL" id="KAK9705498.1"/>
    </source>
</evidence>
<dbReference type="InterPro" id="IPR036514">
    <property type="entry name" value="SGNH_hydro_sf"/>
</dbReference>
<sequence length="341" mass="38781">MATKFLFSSFFIVVILSSYFATICFSNKFSDENYIRLISDGQPDQNILDDSPFLSLPVNIIYQFGDSLSDTGNLIRIDPFNDCAKWPYGESFFDKPTGRCSDGLLMIDFFDRRRKISKGLFIMGEIGGNDYNFAFLQGKTLADVYKMVPDVIQSIKVTVEEIIDLGATQITIPGNFPIGCVPIYLSLFKTNDSHMYDELKCLKEYNKLVQFHNDQIQKTILSLKKSYPNVSIIYMDYYGTFRQILGHATLFGFDESLTQEACCGVSDDEYKVRTDLFCGTKGVPVCENPQEHISWDGMHLTQHTYHVLAKHLMPSLNGGIKNERVYGYLISIICLILIWGL</sequence>
<dbReference type="PANTHER" id="PTHR22835:SF517">
    <property type="entry name" value="GDSL-LIKE LIPASE_ACYLHYDROLASE FAMILY PROTEIN, EXPRESSED"/>
    <property type="match status" value="1"/>
</dbReference>
<dbReference type="GO" id="GO:0016788">
    <property type="term" value="F:hydrolase activity, acting on ester bonds"/>
    <property type="evidence" value="ECO:0007669"/>
    <property type="project" value="InterPro"/>
</dbReference>
<evidence type="ECO:0000313" key="4">
    <source>
        <dbReference type="Proteomes" id="UP001443914"/>
    </source>
</evidence>
<dbReference type="Gene3D" id="3.40.50.1110">
    <property type="entry name" value="SGNH hydrolase"/>
    <property type="match status" value="2"/>
</dbReference>
<organism evidence="3 4">
    <name type="scientific">Saponaria officinalis</name>
    <name type="common">Common soapwort</name>
    <name type="synonym">Lychnis saponaria</name>
    <dbReference type="NCBI Taxonomy" id="3572"/>
    <lineage>
        <taxon>Eukaryota</taxon>
        <taxon>Viridiplantae</taxon>
        <taxon>Streptophyta</taxon>
        <taxon>Embryophyta</taxon>
        <taxon>Tracheophyta</taxon>
        <taxon>Spermatophyta</taxon>
        <taxon>Magnoliopsida</taxon>
        <taxon>eudicotyledons</taxon>
        <taxon>Gunneridae</taxon>
        <taxon>Pentapetalae</taxon>
        <taxon>Caryophyllales</taxon>
        <taxon>Caryophyllaceae</taxon>
        <taxon>Caryophylleae</taxon>
        <taxon>Saponaria</taxon>
    </lineage>
</organism>
<dbReference type="InterPro" id="IPR001087">
    <property type="entry name" value="GDSL"/>
</dbReference>
<dbReference type="SUPFAM" id="SSF52266">
    <property type="entry name" value="SGNH hydrolase"/>
    <property type="match status" value="1"/>
</dbReference>
<keyword evidence="2" id="KW-0325">Glycoprotein</keyword>
<gene>
    <name evidence="3" type="ORF">RND81_07G061500</name>
</gene>
<protein>
    <submittedName>
        <fullName evidence="3">Uncharacterized protein</fullName>
    </submittedName>
</protein>